<dbReference type="GO" id="GO:0006952">
    <property type="term" value="P:defense response"/>
    <property type="evidence" value="ECO:0007669"/>
    <property type="project" value="InterPro"/>
</dbReference>
<organism evidence="2 3">
    <name type="scientific">Saponaria officinalis</name>
    <name type="common">Common soapwort</name>
    <name type="synonym">Lychnis saponaria</name>
    <dbReference type="NCBI Taxonomy" id="3572"/>
    <lineage>
        <taxon>Eukaryota</taxon>
        <taxon>Viridiplantae</taxon>
        <taxon>Streptophyta</taxon>
        <taxon>Embryophyta</taxon>
        <taxon>Tracheophyta</taxon>
        <taxon>Spermatophyta</taxon>
        <taxon>Magnoliopsida</taxon>
        <taxon>eudicotyledons</taxon>
        <taxon>Gunneridae</taxon>
        <taxon>Pentapetalae</taxon>
        <taxon>Caryophyllales</taxon>
        <taxon>Caryophyllaceae</taxon>
        <taxon>Caryophylleae</taxon>
        <taxon>Saponaria</taxon>
    </lineage>
</organism>
<dbReference type="Pfam" id="PF00168">
    <property type="entry name" value="C2"/>
    <property type="match status" value="1"/>
</dbReference>
<dbReference type="CDD" id="cd04051">
    <property type="entry name" value="C2_SRC2_like"/>
    <property type="match status" value="1"/>
</dbReference>
<dbReference type="Proteomes" id="UP001443914">
    <property type="component" value="Unassembled WGS sequence"/>
</dbReference>
<dbReference type="InterPro" id="IPR000008">
    <property type="entry name" value="C2_dom"/>
</dbReference>
<dbReference type="PROSITE" id="PS50004">
    <property type="entry name" value="C2"/>
    <property type="match status" value="1"/>
</dbReference>
<name>A0AAW1KYS6_SAPOF</name>
<dbReference type="SUPFAM" id="SSF49562">
    <property type="entry name" value="C2 domain (Calcium/lipid-binding domain, CaLB)"/>
    <property type="match status" value="1"/>
</dbReference>
<dbReference type="SMART" id="SM00239">
    <property type="entry name" value="C2"/>
    <property type="match status" value="1"/>
</dbReference>
<dbReference type="InterPro" id="IPR035892">
    <property type="entry name" value="C2_domain_sf"/>
</dbReference>
<dbReference type="InterPro" id="IPR044750">
    <property type="entry name" value="C2_SRC2/BAP"/>
</dbReference>
<evidence type="ECO:0000313" key="2">
    <source>
        <dbReference type="EMBL" id="KAK9724579.1"/>
    </source>
</evidence>
<evidence type="ECO:0000313" key="3">
    <source>
        <dbReference type="Proteomes" id="UP001443914"/>
    </source>
</evidence>
<keyword evidence="3" id="KW-1185">Reference proteome</keyword>
<dbReference type="PANTHER" id="PTHR32246:SF17">
    <property type="entry name" value="BON1-ASSOCIATED PROTEIN 2"/>
    <property type="match status" value="1"/>
</dbReference>
<reference evidence="2" key="1">
    <citation type="submission" date="2024-03" db="EMBL/GenBank/DDBJ databases">
        <title>WGS assembly of Saponaria officinalis var. Norfolk2.</title>
        <authorList>
            <person name="Jenkins J."/>
            <person name="Shu S."/>
            <person name="Grimwood J."/>
            <person name="Barry K."/>
            <person name="Goodstein D."/>
            <person name="Schmutz J."/>
            <person name="Leebens-Mack J."/>
            <person name="Osbourn A."/>
        </authorList>
    </citation>
    <scope>NUCLEOTIDE SEQUENCE [LARGE SCALE GENOMIC DNA]</scope>
    <source>
        <strain evidence="2">JIC</strain>
    </source>
</reference>
<dbReference type="EMBL" id="JBDFQZ010000005">
    <property type="protein sequence ID" value="KAK9724579.1"/>
    <property type="molecule type" value="Genomic_DNA"/>
</dbReference>
<accession>A0AAW1KYS6</accession>
<protein>
    <recommendedName>
        <fullName evidence="1">C2 domain-containing protein</fullName>
    </recommendedName>
</protein>
<evidence type="ECO:0000259" key="1">
    <source>
        <dbReference type="PROSITE" id="PS50004"/>
    </source>
</evidence>
<dbReference type="Gene3D" id="2.60.40.150">
    <property type="entry name" value="C2 domain"/>
    <property type="match status" value="1"/>
</dbReference>
<gene>
    <name evidence="2" type="ORF">RND81_05G084000</name>
</gene>
<dbReference type="PANTHER" id="PTHR32246">
    <property type="entry name" value="INGRESSION PROTEIN FIC1"/>
    <property type="match status" value="1"/>
</dbReference>
<feature type="domain" description="C2" evidence="1">
    <location>
        <begin position="1"/>
        <end position="120"/>
    </location>
</feature>
<proteinExistence type="predicted"/>
<dbReference type="AlphaFoldDB" id="A0AAW1KYS6"/>
<comment type="caution">
    <text evidence="2">The sequence shown here is derived from an EMBL/GenBank/DDBJ whole genome shotgun (WGS) entry which is preliminary data.</text>
</comment>
<sequence>MHPQYSQQRMLEINVISAEDLRINGRPIKNNAIAHVRLNNDTEVASTRVDKNGGSYPLWNDKIDLKFPCNAKEIIVQVCCDNNLIGQTIIPAKDIIEDYIPSSYLHLLSYRLRDRQSRRNGIINLSIRVRDC</sequence>